<keyword evidence="7 9" id="KW-1133">Transmembrane helix</keyword>
<dbReference type="PROSITE" id="PS51103">
    <property type="entry name" value="PTS_EIIC_TYPE_1"/>
    <property type="match status" value="1"/>
</dbReference>
<feature type="transmembrane region" description="Helical" evidence="9">
    <location>
        <begin position="244"/>
        <end position="267"/>
    </location>
</feature>
<protein>
    <submittedName>
        <fullName evidence="11">PTS transporter subunit EIIC</fullName>
    </submittedName>
</protein>
<accession>A0A9D2I3T6</accession>
<evidence type="ECO:0000256" key="9">
    <source>
        <dbReference type="SAM" id="Phobius"/>
    </source>
</evidence>
<evidence type="ECO:0000256" key="6">
    <source>
        <dbReference type="ARBA" id="ARBA00022692"/>
    </source>
</evidence>
<comment type="caution">
    <text evidence="11">The sequence shown here is derived from an EMBL/GenBank/DDBJ whole genome shotgun (WGS) entry which is preliminary data.</text>
</comment>
<feature type="transmembrane region" description="Helical" evidence="9">
    <location>
        <begin position="157"/>
        <end position="174"/>
    </location>
</feature>
<evidence type="ECO:0000256" key="1">
    <source>
        <dbReference type="ARBA" id="ARBA00004651"/>
    </source>
</evidence>
<evidence type="ECO:0000256" key="7">
    <source>
        <dbReference type="ARBA" id="ARBA00022989"/>
    </source>
</evidence>
<keyword evidence="5" id="KW-0598">Phosphotransferase system</keyword>
<dbReference type="GO" id="GO:0008982">
    <property type="term" value="F:protein-N(PI)-phosphohistidine-sugar phosphotransferase activity"/>
    <property type="evidence" value="ECO:0007669"/>
    <property type="project" value="InterPro"/>
</dbReference>
<feature type="transmembrane region" description="Helical" evidence="9">
    <location>
        <begin position="114"/>
        <end position="137"/>
    </location>
</feature>
<reference evidence="11" key="1">
    <citation type="journal article" date="2021" name="PeerJ">
        <title>Extensive microbial diversity within the chicken gut microbiome revealed by metagenomics and culture.</title>
        <authorList>
            <person name="Gilroy R."/>
            <person name="Ravi A."/>
            <person name="Getino M."/>
            <person name="Pursley I."/>
            <person name="Horton D.L."/>
            <person name="Alikhan N.F."/>
            <person name="Baker D."/>
            <person name="Gharbi K."/>
            <person name="Hall N."/>
            <person name="Watson M."/>
            <person name="Adriaenssens E.M."/>
            <person name="Foster-Nyarko E."/>
            <person name="Jarju S."/>
            <person name="Secka A."/>
            <person name="Antonio M."/>
            <person name="Oren A."/>
            <person name="Chaudhuri R.R."/>
            <person name="La Ragione R."/>
            <person name="Hildebrand F."/>
            <person name="Pallen M.J."/>
        </authorList>
    </citation>
    <scope>NUCLEOTIDE SEQUENCE</scope>
    <source>
        <strain evidence="11">CHK171-505</strain>
    </source>
</reference>
<organism evidence="11 12">
    <name type="scientific">Candidatus Jeotgalibaca merdavium</name>
    <dbReference type="NCBI Taxonomy" id="2838627"/>
    <lineage>
        <taxon>Bacteria</taxon>
        <taxon>Bacillati</taxon>
        <taxon>Bacillota</taxon>
        <taxon>Bacilli</taxon>
        <taxon>Lactobacillales</taxon>
        <taxon>Carnobacteriaceae</taxon>
        <taxon>Jeotgalibaca</taxon>
    </lineage>
</organism>
<feature type="transmembrane region" description="Helical" evidence="9">
    <location>
        <begin position="387"/>
        <end position="407"/>
    </location>
</feature>
<dbReference type="InterPro" id="IPR013013">
    <property type="entry name" value="PTS_EIIC_1"/>
</dbReference>
<dbReference type="Proteomes" id="UP000886856">
    <property type="component" value="Unassembled WGS sequence"/>
</dbReference>
<feature type="transmembrane region" description="Helical" evidence="9">
    <location>
        <begin position="214"/>
        <end position="232"/>
    </location>
</feature>
<dbReference type="PANTHER" id="PTHR30175:SF1">
    <property type="entry name" value="PTS SYSTEM ARBUTIN-, CELLOBIOSE-, AND SALICIN-SPECIFIC EIIBC COMPONENT-RELATED"/>
    <property type="match status" value="1"/>
</dbReference>
<dbReference type="AlphaFoldDB" id="A0A9D2I3T6"/>
<evidence type="ECO:0000256" key="8">
    <source>
        <dbReference type="ARBA" id="ARBA00023136"/>
    </source>
</evidence>
<dbReference type="GO" id="GO:0005886">
    <property type="term" value="C:plasma membrane"/>
    <property type="evidence" value="ECO:0007669"/>
    <property type="project" value="UniProtKB-SubCell"/>
</dbReference>
<evidence type="ECO:0000259" key="10">
    <source>
        <dbReference type="PROSITE" id="PS51103"/>
    </source>
</evidence>
<reference evidence="11" key="2">
    <citation type="submission" date="2021-04" db="EMBL/GenBank/DDBJ databases">
        <authorList>
            <person name="Gilroy R."/>
        </authorList>
    </citation>
    <scope>NUCLEOTIDE SEQUENCE</scope>
    <source>
        <strain evidence="11">CHK171-505</strain>
    </source>
</reference>
<keyword evidence="4" id="KW-0762">Sugar transport</keyword>
<dbReference type="GO" id="GO:0009401">
    <property type="term" value="P:phosphoenolpyruvate-dependent sugar phosphotransferase system"/>
    <property type="evidence" value="ECO:0007669"/>
    <property type="project" value="UniProtKB-KW"/>
</dbReference>
<evidence type="ECO:0000256" key="4">
    <source>
        <dbReference type="ARBA" id="ARBA00022597"/>
    </source>
</evidence>
<keyword evidence="8 9" id="KW-0472">Membrane</keyword>
<dbReference type="InterPro" id="IPR050558">
    <property type="entry name" value="PTS_Sugar-Specific_Components"/>
</dbReference>
<evidence type="ECO:0000313" key="12">
    <source>
        <dbReference type="Proteomes" id="UP000886856"/>
    </source>
</evidence>
<evidence type="ECO:0000256" key="5">
    <source>
        <dbReference type="ARBA" id="ARBA00022683"/>
    </source>
</evidence>
<feature type="transmembrane region" description="Helical" evidence="9">
    <location>
        <begin position="181"/>
        <end position="202"/>
    </location>
</feature>
<comment type="subcellular location">
    <subcellularLocation>
        <location evidence="1">Cell membrane</location>
        <topology evidence="1">Multi-pass membrane protein</topology>
    </subcellularLocation>
</comment>
<dbReference type="PANTHER" id="PTHR30175">
    <property type="entry name" value="PHOSPHOTRANSFERASE SYSTEM TRANSPORT PROTEIN"/>
    <property type="match status" value="1"/>
</dbReference>
<feature type="transmembrane region" description="Helical" evidence="9">
    <location>
        <begin position="427"/>
        <end position="446"/>
    </location>
</feature>
<feature type="transmembrane region" description="Helical" evidence="9">
    <location>
        <begin position="358"/>
        <end position="380"/>
    </location>
</feature>
<feature type="domain" description="PTS EIIC type-1" evidence="10">
    <location>
        <begin position="109"/>
        <end position="462"/>
    </location>
</feature>
<feature type="transmembrane region" description="Helical" evidence="9">
    <location>
        <begin position="287"/>
        <end position="314"/>
    </location>
</feature>
<sequence length="462" mass="50484">MDDSVQKLETFAALIVEYAGGADNISHIASGNQTLLSLTVKHHTHIKPTPLEKLPIVKELLIEENKIILTIRTFSADDLAMAIRLCDNNQSTAEETERANLSYIDRLLVDLQMIFTPLLGVLIAGGILQGILVVVYTTGIFTDFNLMDNTLSTLSGSIYHFLPILTAISSARYYKMNPYIAVSVAILLMQPFVTQFISESILKGFLGFPLLSEHYANSILPILLLVPMMAYVERTIRMPQRLDFLMKPFLILVSGLAVGIFFLRPMMTMIGNGVVGLMEVLNSTVPWTVPATLGLFGPMMIVIGGHYGLISYVGELIQTQGYDNSLGPAMLAVTFAHSGVALAIAFKAPDRHLKHYAGASFVMAALGVSQPAIFGIELLLKWPFVNAMLAAGVGGLTAGWLGLQSFYLVNPNLASLFSFQDGNGNLLKAFVVMAVSFALGFLLTWFNTVDLKAWENFSAYQE</sequence>
<evidence type="ECO:0000256" key="3">
    <source>
        <dbReference type="ARBA" id="ARBA00022475"/>
    </source>
</evidence>
<keyword evidence="3" id="KW-1003">Cell membrane</keyword>
<feature type="transmembrane region" description="Helical" evidence="9">
    <location>
        <begin position="326"/>
        <end position="346"/>
    </location>
</feature>
<keyword evidence="2" id="KW-0813">Transport</keyword>
<evidence type="ECO:0000313" key="11">
    <source>
        <dbReference type="EMBL" id="HJA91344.1"/>
    </source>
</evidence>
<dbReference type="Pfam" id="PF02378">
    <property type="entry name" value="PTS_EIIC"/>
    <property type="match status" value="1"/>
</dbReference>
<gene>
    <name evidence="11" type="ORF">H9948_11205</name>
</gene>
<proteinExistence type="predicted"/>
<dbReference type="EMBL" id="DWYW01000259">
    <property type="protein sequence ID" value="HJA91344.1"/>
    <property type="molecule type" value="Genomic_DNA"/>
</dbReference>
<evidence type="ECO:0000256" key="2">
    <source>
        <dbReference type="ARBA" id="ARBA00022448"/>
    </source>
</evidence>
<keyword evidence="6 9" id="KW-0812">Transmembrane</keyword>
<name>A0A9D2I3T6_9LACT</name>
<dbReference type="InterPro" id="IPR003352">
    <property type="entry name" value="PTS_EIIC"/>
</dbReference>